<dbReference type="GO" id="GO:0006438">
    <property type="term" value="P:valyl-tRNA aminoacylation"/>
    <property type="evidence" value="ECO:0007669"/>
    <property type="project" value="UniProtKB-UniRule"/>
</dbReference>
<dbReference type="PANTHER" id="PTHR11946">
    <property type="entry name" value="VALYL-TRNA SYNTHETASES"/>
    <property type="match status" value="1"/>
</dbReference>
<sequence>MVDSKYQPLLIEEKIYQYWEKNGYFTAKVNKDKKPFSIILPPPNANADLHMGHAMYVYEDIMIRFHKLIGDEVLWLPGADHAGIETQFVYEKHLKKQGKSRFDFDRETLFKDIWNFVEDNRGKMEKQLKRLGFALDWSRQKYTMDPEIIKIVYETFEKLFKADLVYRAKKLVNYCTYCGTSFSDLEVVYKERVDPLYYMKYGPFILATVRPETKFGDTAVAVHPDDKRYQQSIGKEIEVEGLIGKFKVKVVADTAVDPKFGTGVVKVTPAHDFDDYEISLRHNLPMKQVIDFDGRLNELTGKYQGMRVKAAREQVANDLKNKGWIIKVQEDYTHRVGTCYRCGRVLEPLPKEQWFIKVASLKKKAITLIESGKINIYPSRFKKILTQILDNFYDWNISRQIVWGIRIPAYKCKLKVQSEKLKVEEKWFVSIKKPDKCQICGECDFKQDEDTFDTWFSSAQWPFATLASCSNSKFKVQSSKLNNNVTIKQFNNDFFNYFYPTSVMETGYDIFRAWVSRMIMIGYFTTNQVPFKNVFGHGMVRDRKGQKMSKSKGNVTNPMMMADRYGADALRIALIFETKEGGDLSFAEEKVIGMRNFINKVWNIGRFIFMNLQVKSEKLKIKSLSEKSKVFQNLEKEFKEEKKEYFKYMKSYQFSKALGLIYEFLWHRFADYYIEQLKDKVINGNIEALELLRKIYFGNLKMLHPFAPFVTEAVWQVFNGKQNSILKDSATQFFNF</sequence>
<feature type="domain" description="Methionyl/Valyl/Leucyl/Isoleucyl-tRNA synthetase anticodon-binding" evidence="12">
    <location>
        <begin position="635"/>
        <end position="728"/>
    </location>
</feature>
<dbReference type="InterPro" id="IPR002303">
    <property type="entry name" value="Valyl-tRNA_ligase"/>
</dbReference>
<evidence type="ECO:0000256" key="7">
    <source>
        <dbReference type="ARBA" id="ARBA00023146"/>
    </source>
</evidence>
<evidence type="ECO:0000256" key="4">
    <source>
        <dbReference type="ARBA" id="ARBA00022741"/>
    </source>
</evidence>
<dbReference type="NCBIfam" id="NF004349">
    <property type="entry name" value="PRK05729.1"/>
    <property type="match status" value="1"/>
</dbReference>
<dbReference type="SUPFAM" id="SSF50677">
    <property type="entry name" value="ValRS/IleRS/LeuRS editing domain"/>
    <property type="match status" value="1"/>
</dbReference>
<comment type="catalytic activity">
    <reaction evidence="8">
        <text>tRNA(Val) + L-valine + ATP = L-valyl-tRNA(Val) + AMP + diphosphate</text>
        <dbReference type="Rhea" id="RHEA:10704"/>
        <dbReference type="Rhea" id="RHEA-COMP:9672"/>
        <dbReference type="Rhea" id="RHEA-COMP:9708"/>
        <dbReference type="ChEBI" id="CHEBI:30616"/>
        <dbReference type="ChEBI" id="CHEBI:33019"/>
        <dbReference type="ChEBI" id="CHEBI:57762"/>
        <dbReference type="ChEBI" id="CHEBI:78442"/>
        <dbReference type="ChEBI" id="CHEBI:78537"/>
        <dbReference type="ChEBI" id="CHEBI:456215"/>
        <dbReference type="EC" id="6.1.1.9"/>
    </reaction>
</comment>
<dbReference type="EMBL" id="PFQK01000048">
    <property type="protein sequence ID" value="PJC81821.1"/>
    <property type="molecule type" value="Genomic_DNA"/>
</dbReference>
<dbReference type="GO" id="GO:0002161">
    <property type="term" value="F:aminoacyl-tRNA deacylase activity"/>
    <property type="evidence" value="ECO:0007669"/>
    <property type="project" value="InterPro"/>
</dbReference>
<dbReference type="NCBIfam" id="TIGR00422">
    <property type="entry name" value="valS"/>
    <property type="match status" value="1"/>
</dbReference>
<dbReference type="GO" id="GO:0004832">
    <property type="term" value="F:valine-tRNA ligase activity"/>
    <property type="evidence" value="ECO:0007669"/>
    <property type="project" value="UniProtKB-UniRule"/>
</dbReference>
<evidence type="ECO:0000313" key="14">
    <source>
        <dbReference type="Proteomes" id="UP000229370"/>
    </source>
</evidence>
<keyword evidence="7 10" id="KW-0030">Aminoacyl-tRNA synthetase</keyword>
<dbReference type="AlphaFoldDB" id="A0A2M8GMQ2"/>
<dbReference type="GO" id="GO:0005524">
    <property type="term" value="F:ATP binding"/>
    <property type="evidence" value="ECO:0007669"/>
    <property type="project" value="UniProtKB-KW"/>
</dbReference>
<dbReference type="PANTHER" id="PTHR11946:SF93">
    <property type="entry name" value="VALINE--TRNA LIGASE, CHLOROPLASTIC_MITOCHONDRIAL 2"/>
    <property type="match status" value="1"/>
</dbReference>
<evidence type="ECO:0000256" key="3">
    <source>
        <dbReference type="ARBA" id="ARBA00022598"/>
    </source>
</evidence>
<dbReference type="EC" id="6.1.1.9" evidence="1 9"/>
<proteinExistence type="inferred from homology"/>
<keyword evidence="4 10" id="KW-0547">Nucleotide-binding</keyword>
<dbReference type="Proteomes" id="UP000229370">
    <property type="component" value="Unassembled WGS sequence"/>
</dbReference>
<keyword evidence="6 10" id="KW-0648">Protein biosynthesis</keyword>
<dbReference type="InterPro" id="IPR033705">
    <property type="entry name" value="Anticodon_Ia_Val"/>
</dbReference>
<reference evidence="14" key="1">
    <citation type="submission" date="2017-09" db="EMBL/GenBank/DDBJ databases">
        <title>Depth-based differentiation of microbial function through sediment-hosted aquifers and enrichment of novel symbionts in the deep terrestrial subsurface.</title>
        <authorList>
            <person name="Probst A.J."/>
            <person name="Ladd B."/>
            <person name="Jarett J.K."/>
            <person name="Geller-Mcgrath D.E."/>
            <person name="Sieber C.M.K."/>
            <person name="Emerson J.B."/>
            <person name="Anantharaman K."/>
            <person name="Thomas B.C."/>
            <person name="Malmstrom R."/>
            <person name="Stieglmeier M."/>
            <person name="Klingl A."/>
            <person name="Woyke T."/>
            <person name="Ryan C.M."/>
            <person name="Banfield J.F."/>
        </authorList>
    </citation>
    <scope>NUCLEOTIDE SEQUENCE [LARGE SCALE GENOMIC DNA]</scope>
</reference>
<evidence type="ECO:0000259" key="12">
    <source>
        <dbReference type="Pfam" id="PF08264"/>
    </source>
</evidence>
<evidence type="ECO:0000256" key="6">
    <source>
        <dbReference type="ARBA" id="ARBA00022917"/>
    </source>
</evidence>
<evidence type="ECO:0000256" key="9">
    <source>
        <dbReference type="NCBIfam" id="TIGR00422"/>
    </source>
</evidence>
<comment type="caution">
    <text evidence="13">The sequence shown here is derived from an EMBL/GenBank/DDBJ whole genome shotgun (WGS) entry which is preliminary data.</text>
</comment>
<keyword evidence="5 10" id="KW-0067">ATP-binding</keyword>
<evidence type="ECO:0000256" key="2">
    <source>
        <dbReference type="ARBA" id="ARBA00022490"/>
    </source>
</evidence>
<evidence type="ECO:0000259" key="11">
    <source>
        <dbReference type="Pfam" id="PF00133"/>
    </source>
</evidence>
<accession>A0A2M8GMQ2</accession>
<dbReference type="Gene3D" id="1.10.730.10">
    <property type="entry name" value="Isoleucyl-tRNA Synthetase, Domain 1"/>
    <property type="match status" value="1"/>
</dbReference>
<name>A0A2M8GMQ2_9BACT</name>
<dbReference type="CDD" id="cd07962">
    <property type="entry name" value="Anticodon_Ia_Val"/>
    <property type="match status" value="1"/>
</dbReference>
<evidence type="ECO:0000256" key="8">
    <source>
        <dbReference type="ARBA" id="ARBA00047552"/>
    </source>
</evidence>
<evidence type="ECO:0000313" key="13">
    <source>
        <dbReference type="EMBL" id="PJC81821.1"/>
    </source>
</evidence>
<evidence type="ECO:0000256" key="1">
    <source>
        <dbReference type="ARBA" id="ARBA00013169"/>
    </source>
</evidence>
<dbReference type="InterPro" id="IPR014729">
    <property type="entry name" value="Rossmann-like_a/b/a_fold"/>
</dbReference>
<dbReference type="InterPro" id="IPR002300">
    <property type="entry name" value="aa-tRNA-synth_Ia"/>
</dbReference>
<dbReference type="InterPro" id="IPR009080">
    <property type="entry name" value="tRNAsynth_Ia_anticodon-bd"/>
</dbReference>
<protein>
    <recommendedName>
        <fullName evidence="1 9">Valine--tRNA ligase</fullName>
        <ecNumber evidence="1 9">6.1.1.9</ecNumber>
    </recommendedName>
</protein>
<dbReference type="InterPro" id="IPR013155">
    <property type="entry name" value="M/V/L/I-tRNA-synth_anticd-bd"/>
</dbReference>
<dbReference type="PROSITE" id="PS00178">
    <property type="entry name" value="AA_TRNA_LIGASE_I"/>
    <property type="match status" value="1"/>
</dbReference>
<keyword evidence="2" id="KW-0963">Cytoplasm</keyword>
<feature type="domain" description="Aminoacyl-tRNA synthetase class Ia" evidence="11">
    <location>
        <begin position="14"/>
        <end position="586"/>
    </location>
</feature>
<dbReference type="Pfam" id="PF08264">
    <property type="entry name" value="Anticodon_1"/>
    <property type="match status" value="1"/>
</dbReference>
<evidence type="ECO:0000256" key="5">
    <source>
        <dbReference type="ARBA" id="ARBA00022840"/>
    </source>
</evidence>
<dbReference type="SUPFAM" id="SSF47323">
    <property type="entry name" value="Anticodon-binding domain of a subclass of class I aminoacyl-tRNA synthetases"/>
    <property type="match status" value="1"/>
</dbReference>
<comment type="similarity">
    <text evidence="10">Belongs to the class-I aminoacyl-tRNA synthetase family.</text>
</comment>
<dbReference type="Gene3D" id="3.40.50.620">
    <property type="entry name" value="HUPs"/>
    <property type="match status" value="2"/>
</dbReference>
<dbReference type="Pfam" id="PF00133">
    <property type="entry name" value="tRNA-synt_1"/>
    <property type="match status" value="1"/>
</dbReference>
<dbReference type="InterPro" id="IPR001412">
    <property type="entry name" value="aa-tRNA-synth_I_CS"/>
</dbReference>
<dbReference type="InterPro" id="IPR009008">
    <property type="entry name" value="Val/Leu/Ile-tRNA-synth_edit"/>
</dbReference>
<dbReference type="SUPFAM" id="SSF52374">
    <property type="entry name" value="Nucleotidylyl transferase"/>
    <property type="match status" value="1"/>
</dbReference>
<keyword evidence="3 10" id="KW-0436">Ligase</keyword>
<dbReference type="PRINTS" id="PR00986">
    <property type="entry name" value="TRNASYNTHVAL"/>
</dbReference>
<organism evidence="13 14">
    <name type="scientific">Candidatus Roizmanbacteria bacterium CG_4_8_14_3_um_filter_36_10</name>
    <dbReference type="NCBI Taxonomy" id="1974834"/>
    <lineage>
        <taxon>Bacteria</taxon>
        <taxon>Candidatus Roizmaniibacteriota</taxon>
    </lineage>
</organism>
<dbReference type="GO" id="GO:0005829">
    <property type="term" value="C:cytosol"/>
    <property type="evidence" value="ECO:0007669"/>
    <property type="project" value="TreeGrafter"/>
</dbReference>
<gene>
    <name evidence="13" type="ORF">CO007_02670</name>
</gene>
<dbReference type="Gene3D" id="3.90.740.10">
    <property type="entry name" value="Valyl/Leucyl/Isoleucyl-tRNA synthetase, editing domain"/>
    <property type="match status" value="1"/>
</dbReference>
<evidence type="ECO:0000256" key="10">
    <source>
        <dbReference type="RuleBase" id="RU363035"/>
    </source>
</evidence>